<evidence type="ECO:0000259" key="1">
    <source>
        <dbReference type="Pfam" id="PF21046"/>
    </source>
</evidence>
<proteinExistence type="predicted"/>
<feature type="domain" description="Rad26-like C-terminal" evidence="1">
    <location>
        <begin position="64"/>
        <end position="124"/>
    </location>
</feature>
<gene>
    <name evidence="2" type="ORF">HETIRDRAFT_319146</name>
</gene>
<accession>W4K3B9</accession>
<keyword evidence="3" id="KW-1185">Reference proteome</keyword>
<dbReference type="AlphaFoldDB" id="W4K3B9"/>
<dbReference type="InterPro" id="IPR048379">
    <property type="entry name" value="Rad26-like_C"/>
</dbReference>
<dbReference type="HOGENOM" id="CLU_1759044_0_0_1"/>
<sequence length="148" mass="16709">MSSATQLISCVPISLLCREVFGLIFDRSTISAITQALMLLHYLVFSPEQGLNLRHKLHYAPHRQFNGVSHMFVVTLGRLSFADPPDVENLGGNEKRRLEQLAEMAHDLLELVVDGPEAESVWAMYQAWPERKGVVDDEEMEARLFDVG</sequence>
<evidence type="ECO:0000313" key="3">
    <source>
        <dbReference type="Proteomes" id="UP000030671"/>
    </source>
</evidence>
<organism evidence="2 3">
    <name type="scientific">Heterobasidion irregulare (strain TC 32-1)</name>
    <dbReference type="NCBI Taxonomy" id="747525"/>
    <lineage>
        <taxon>Eukaryota</taxon>
        <taxon>Fungi</taxon>
        <taxon>Dikarya</taxon>
        <taxon>Basidiomycota</taxon>
        <taxon>Agaricomycotina</taxon>
        <taxon>Agaricomycetes</taxon>
        <taxon>Russulales</taxon>
        <taxon>Bondarzewiaceae</taxon>
        <taxon>Heterobasidion</taxon>
        <taxon>Heterobasidion annosum species complex</taxon>
    </lineage>
</organism>
<dbReference type="Proteomes" id="UP000030671">
    <property type="component" value="Unassembled WGS sequence"/>
</dbReference>
<reference evidence="2 3" key="1">
    <citation type="journal article" date="2012" name="New Phytol.">
        <title>Insight into trade-off between wood decay and parasitism from the genome of a fungal forest pathogen.</title>
        <authorList>
            <person name="Olson A."/>
            <person name="Aerts A."/>
            <person name="Asiegbu F."/>
            <person name="Belbahri L."/>
            <person name="Bouzid O."/>
            <person name="Broberg A."/>
            <person name="Canback B."/>
            <person name="Coutinho P.M."/>
            <person name="Cullen D."/>
            <person name="Dalman K."/>
            <person name="Deflorio G."/>
            <person name="van Diepen L.T."/>
            <person name="Dunand C."/>
            <person name="Duplessis S."/>
            <person name="Durling M."/>
            <person name="Gonthier P."/>
            <person name="Grimwood J."/>
            <person name="Fossdal C.G."/>
            <person name="Hansson D."/>
            <person name="Henrissat B."/>
            <person name="Hietala A."/>
            <person name="Himmelstrand K."/>
            <person name="Hoffmeister D."/>
            <person name="Hogberg N."/>
            <person name="James T.Y."/>
            <person name="Karlsson M."/>
            <person name="Kohler A."/>
            <person name="Kues U."/>
            <person name="Lee Y.H."/>
            <person name="Lin Y.C."/>
            <person name="Lind M."/>
            <person name="Lindquist E."/>
            <person name="Lombard V."/>
            <person name="Lucas S."/>
            <person name="Lunden K."/>
            <person name="Morin E."/>
            <person name="Murat C."/>
            <person name="Park J."/>
            <person name="Raffaello T."/>
            <person name="Rouze P."/>
            <person name="Salamov A."/>
            <person name="Schmutz J."/>
            <person name="Solheim H."/>
            <person name="Stahlberg J."/>
            <person name="Velez H."/>
            <person name="de Vries R.P."/>
            <person name="Wiebenga A."/>
            <person name="Woodward S."/>
            <person name="Yakovlev I."/>
            <person name="Garbelotto M."/>
            <person name="Martin F."/>
            <person name="Grigoriev I.V."/>
            <person name="Stenlid J."/>
        </authorList>
    </citation>
    <scope>NUCLEOTIDE SEQUENCE [LARGE SCALE GENOMIC DNA]</scope>
    <source>
        <strain evidence="2 3">TC 32-1</strain>
    </source>
</reference>
<dbReference type="RefSeq" id="XP_009547084.1">
    <property type="nucleotide sequence ID" value="XM_009548789.1"/>
</dbReference>
<name>W4K3B9_HETIT</name>
<dbReference type="InParanoid" id="W4K3B9"/>
<protein>
    <recommendedName>
        <fullName evidence="1">Rad26-like C-terminal domain-containing protein</fullName>
    </recommendedName>
</protein>
<dbReference type="OrthoDB" id="3366922at2759"/>
<dbReference type="EMBL" id="KI925459">
    <property type="protein sequence ID" value="ETW80318.1"/>
    <property type="molecule type" value="Genomic_DNA"/>
</dbReference>
<dbReference type="GeneID" id="20670576"/>
<dbReference type="KEGG" id="hir:HETIRDRAFT_319146"/>
<evidence type="ECO:0000313" key="2">
    <source>
        <dbReference type="EMBL" id="ETW80318.1"/>
    </source>
</evidence>
<dbReference type="Pfam" id="PF21046">
    <property type="entry name" value="Rad26-like_C"/>
    <property type="match status" value="1"/>
</dbReference>